<dbReference type="EMBL" id="LNTY01000006">
    <property type="protein sequence ID" value="KXF83237.1"/>
    <property type="molecule type" value="Genomic_DNA"/>
</dbReference>
<comment type="caution">
    <text evidence="3">The sequence shown here is derived from an EMBL/GenBank/DDBJ whole genome shotgun (WGS) entry which is preliminary data.</text>
</comment>
<dbReference type="InterPro" id="IPR010318">
    <property type="entry name" value="S-Me-THD_N"/>
</dbReference>
<dbReference type="Gene3D" id="3.40.1610.10">
    <property type="entry name" value="CV3147-like domain"/>
    <property type="match status" value="1"/>
</dbReference>
<dbReference type="Proteomes" id="UP000070529">
    <property type="component" value="Unassembled WGS sequence"/>
</dbReference>
<organism evidence="3 4">
    <name type="scientific">Enterovibrio coralii</name>
    <dbReference type="NCBI Taxonomy" id="294935"/>
    <lineage>
        <taxon>Bacteria</taxon>
        <taxon>Pseudomonadati</taxon>
        <taxon>Pseudomonadota</taxon>
        <taxon>Gammaproteobacteria</taxon>
        <taxon>Vibrionales</taxon>
        <taxon>Vibrionaceae</taxon>
        <taxon>Enterovibrio</taxon>
    </lineage>
</organism>
<reference evidence="3 4" key="1">
    <citation type="submission" date="2015-11" db="EMBL/GenBank/DDBJ databases">
        <title>Genomic Taxonomy of the Vibrionaceae.</title>
        <authorList>
            <person name="Gomez-Gil B."/>
            <person name="Enciso-Ibarra J."/>
        </authorList>
    </citation>
    <scope>NUCLEOTIDE SEQUENCE [LARGE SCALE GENOMIC DNA]</scope>
    <source>
        <strain evidence="3 4">CAIM 912</strain>
    </source>
</reference>
<sequence length="394" mass="43147">MTSPKKTLNLQDMQDAILGAHFYACGGGGALVNGEDLLRAVSSYFPDEQSVCIEYLDIQDVKDTDTLPVLAAMGSPQKFLEKGYSKSPITAFEQLEEATQTRFTTLSPVETGPVAYGMSLLVAAAKNIPIINGDGGGRAFPCLQLSTFANVDLDHPISVSPAMLTSEKSLSEDGGVIRIDCQSSTDVDAMTRGIISTSESFDHRASLASFPMTGRQLKQENAVVADMLMKSIELGRDIRQLVNDKLSCFSAIEKLAGSQLVMKGRLTNVETKTVGGFDWVTLEYKEEKTNRKFTAISKNENMLVWADDMTTPVAMAPDLICCISSDATLMSNDEVIDAWEDDPESETLKNMAIFVLPASKEIDQPWFHKNFIEILQKLGYHGSYHTPIPMAKEK</sequence>
<evidence type="ECO:0008006" key="5">
    <source>
        <dbReference type="Google" id="ProtNLM"/>
    </source>
</evidence>
<dbReference type="OrthoDB" id="7441206at2"/>
<evidence type="ECO:0000313" key="3">
    <source>
        <dbReference type="EMBL" id="KXF83237.1"/>
    </source>
</evidence>
<dbReference type="Pfam" id="PF20906">
    <property type="entry name" value="S-Me-THD_C"/>
    <property type="match status" value="1"/>
</dbReference>
<accession>A0A135ICN9</accession>
<evidence type="ECO:0000259" key="1">
    <source>
        <dbReference type="Pfam" id="PF06032"/>
    </source>
</evidence>
<keyword evidence="4" id="KW-1185">Reference proteome</keyword>
<dbReference type="AlphaFoldDB" id="A0A135ICN9"/>
<dbReference type="InterPro" id="IPR024071">
    <property type="entry name" value="S-Me-THD_C_sf"/>
</dbReference>
<dbReference type="Gene3D" id="2.40.390.10">
    <property type="entry name" value="CV3147-like"/>
    <property type="match status" value="1"/>
</dbReference>
<evidence type="ECO:0000313" key="4">
    <source>
        <dbReference type="Proteomes" id="UP000070529"/>
    </source>
</evidence>
<evidence type="ECO:0000259" key="2">
    <source>
        <dbReference type="Pfam" id="PF20906"/>
    </source>
</evidence>
<protein>
    <recommendedName>
        <fullName evidence="5">DUF917 domain-containing protein</fullName>
    </recommendedName>
</protein>
<dbReference type="InterPro" id="IPR048350">
    <property type="entry name" value="S-Me-THD-like_C"/>
</dbReference>
<dbReference type="Pfam" id="PF06032">
    <property type="entry name" value="S-Me-THD_N"/>
    <property type="match status" value="1"/>
</dbReference>
<name>A0A135ICN9_9GAMM</name>
<feature type="domain" description="S-Me-THD-like C-terminal" evidence="2">
    <location>
        <begin position="185"/>
        <end position="326"/>
    </location>
</feature>
<dbReference type="SUPFAM" id="SSF160991">
    <property type="entry name" value="CV3147-like"/>
    <property type="match status" value="1"/>
</dbReference>
<feature type="domain" description="S-Me-THD N-terminal" evidence="1">
    <location>
        <begin position="12"/>
        <end position="168"/>
    </location>
</feature>
<proteinExistence type="predicted"/>
<gene>
    <name evidence="3" type="ORF">ATN88_05990</name>
</gene>
<dbReference type="STRING" id="294935.ATN88_05990"/>
<dbReference type="RefSeq" id="WP_067411208.1">
    <property type="nucleotide sequence ID" value="NZ_LNTY01000006.1"/>
</dbReference>
<dbReference type="InterPro" id="IPR027479">
    <property type="entry name" value="S-Me-THD_N_sf"/>
</dbReference>